<keyword evidence="2 4" id="KW-0479">Metal-binding</keyword>
<accession>A0A8J5ZJQ0</accession>
<dbReference type="GO" id="GO:0016132">
    <property type="term" value="P:brassinosteroid biosynthetic process"/>
    <property type="evidence" value="ECO:0007669"/>
    <property type="project" value="TreeGrafter"/>
</dbReference>
<dbReference type="GO" id="GO:0010268">
    <property type="term" value="P:brassinosteroid homeostasis"/>
    <property type="evidence" value="ECO:0007669"/>
    <property type="project" value="TreeGrafter"/>
</dbReference>
<dbReference type="InterPro" id="IPR002401">
    <property type="entry name" value="Cyt_P450_E_grp-I"/>
</dbReference>
<dbReference type="GO" id="GO:0005506">
    <property type="term" value="F:iron ion binding"/>
    <property type="evidence" value="ECO:0007669"/>
    <property type="project" value="InterPro"/>
</dbReference>
<dbReference type="GO" id="GO:0016705">
    <property type="term" value="F:oxidoreductase activity, acting on paired donors, with incorporation or reduction of molecular oxygen"/>
    <property type="evidence" value="ECO:0007669"/>
    <property type="project" value="InterPro"/>
</dbReference>
<dbReference type="Proteomes" id="UP000701853">
    <property type="component" value="Chromosome 1"/>
</dbReference>
<dbReference type="InterPro" id="IPR036396">
    <property type="entry name" value="Cyt_P450_sf"/>
</dbReference>
<feature type="binding site" description="axial binding residue" evidence="4">
    <location>
        <position position="381"/>
    </location>
    <ligand>
        <name>heme</name>
        <dbReference type="ChEBI" id="CHEBI:30413"/>
    </ligand>
    <ligandPart>
        <name>Fe</name>
        <dbReference type="ChEBI" id="CHEBI:18248"/>
    </ligandPart>
</feature>
<evidence type="ECO:0000256" key="4">
    <source>
        <dbReference type="PIRSR" id="PIRSR602401-1"/>
    </source>
</evidence>
<protein>
    <recommendedName>
        <fullName evidence="7">Cytochrome P450</fullName>
    </recommendedName>
</protein>
<dbReference type="GO" id="GO:0016125">
    <property type="term" value="P:sterol metabolic process"/>
    <property type="evidence" value="ECO:0007669"/>
    <property type="project" value="TreeGrafter"/>
</dbReference>
<dbReference type="PRINTS" id="PR00463">
    <property type="entry name" value="EP450I"/>
</dbReference>
<dbReference type="GO" id="GO:0004497">
    <property type="term" value="F:monooxygenase activity"/>
    <property type="evidence" value="ECO:0007669"/>
    <property type="project" value="InterPro"/>
</dbReference>
<dbReference type="Pfam" id="PF00067">
    <property type="entry name" value="p450"/>
    <property type="match status" value="1"/>
</dbReference>
<comment type="cofactor">
    <cofactor evidence="4">
        <name>heme</name>
        <dbReference type="ChEBI" id="CHEBI:30413"/>
    </cofactor>
</comment>
<comment type="similarity">
    <text evidence="1">Belongs to the cytochrome P450 family.</text>
</comment>
<evidence type="ECO:0000256" key="3">
    <source>
        <dbReference type="ARBA" id="ARBA00023004"/>
    </source>
</evidence>
<organism evidence="5 6">
    <name type="scientific">Gossypium anomalum</name>
    <dbReference type="NCBI Taxonomy" id="47600"/>
    <lineage>
        <taxon>Eukaryota</taxon>
        <taxon>Viridiplantae</taxon>
        <taxon>Streptophyta</taxon>
        <taxon>Embryophyta</taxon>
        <taxon>Tracheophyta</taxon>
        <taxon>Spermatophyta</taxon>
        <taxon>Magnoliopsida</taxon>
        <taxon>eudicotyledons</taxon>
        <taxon>Gunneridae</taxon>
        <taxon>Pentapetalae</taxon>
        <taxon>rosids</taxon>
        <taxon>malvids</taxon>
        <taxon>Malvales</taxon>
        <taxon>Malvaceae</taxon>
        <taxon>Malvoideae</taxon>
        <taxon>Gossypium</taxon>
    </lineage>
</organism>
<evidence type="ECO:0000313" key="5">
    <source>
        <dbReference type="EMBL" id="KAG8502502.1"/>
    </source>
</evidence>
<name>A0A8J5ZJQ0_9ROSI</name>
<dbReference type="SUPFAM" id="SSF48264">
    <property type="entry name" value="Cytochrome P450"/>
    <property type="match status" value="1"/>
</dbReference>
<dbReference type="OrthoDB" id="1372046at2759"/>
<keyword evidence="6" id="KW-1185">Reference proteome</keyword>
<dbReference type="Gene3D" id="1.10.630.10">
    <property type="entry name" value="Cytochrome P450"/>
    <property type="match status" value="1"/>
</dbReference>
<dbReference type="EMBL" id="JAHUZN010000001">
    <property type="protein sequence ID" value="KAG8502502.1"/>
    <property type="molecule type" value="Genomic_DNA"/>
</dbReference>
<gene>
    <name evidence="5" type="ORF">CXB51_000133</name>
</gene>
<dbReference type="AlphaFoldDB" id="A0A8J5ZJQ0"/>
<dbReference type="InterPro" id="IPR001128">
    <property type="entry name" value="Cyt_P450"/>
</dbReference>
<evidence type="ECO:0000256" key="1">
    <source>
        <dbReference type="ARBA" id="ARBA00010617"/>
    </source>
</evidence>
<keyword evidence="3 4" id="KW-0408">Iron</keyword>
<reference evidence="5 6" key="1">
    <citation type="journal article" date="2021" name="bioRxiv">
        <title>The Gossypium anomalum genome as a resource for cotton improvement and evolutionary analysis of hybrid incompatibility.</title>
        <authorList>
            <person name="Grover C.E."/>
            <person name="Yuan D."/>
            <person name="Arick M.A."/>
            <person name="Miller E.R."/>
            <person name="Hu G."/>
            <person name="Peterson D.G."/>
            <person name="Wendel J.F."/>
            <person name="Udall J.A."/>
        </authorList>
    </citation>
    <scope>NUCLEOTIDE SEQUENCE [LARGE SCALE GENOMIC DNA]</scope>
    <source>
        <strain evidence="5">JFW-Udall</strain>
        <tissue evidence="5">Leaf</tissue>
    </source>
</reference>
<evidence type="ECO:0000313" key="6">
    <source>
        <dbReference type="Proteomes" id="UP000701853"/>
    </source>
</evidence>
<evidence type="ECO:0000256" key="2">
    <source>
        <dbReference type="ARBA" id="ARBA00022723"/>
    </source>
</evidence>
<keyword evidence="4" id="KW-0349">Heme</keyword>
<sequence length="433" mass="50017">MRLWFGDKVEAHGNWIYRWRNPKCKGKLPPGSMGFPLIGETLSFFATSNSIDMHPFINERLKRYGPLFKTNIAGRPVAVSSDPEFNYFLLQQEGKLIELYYMDSFSQMVHHDNMSNIGGYFHRYLRRSILGHFGHEPLKRKLLSEFEDVINHELHKWTNLPEVDVKRQTVPMLFDLTSQILMSHKPEENLGVDVNNMLQSIMTFPLYIPGTTFYKCIQKKRKAIKLTSRVVEERMKGYSCDNSAEGCNKKGDYLDEIVGDIGKEAYLTKEFVPFLLFGLLLATEEHEEILKNREDANSGLVWEEYKTMTFTRYVINETLRLENLLPGMLRKVIADIHVDALHLNPNIYEDPLTFNPSRWKNIGSNGMAKNFMPFGGGNRPCTGAEFSKVLVAVFLHVWVTKFRFTKIKGGNMVRSPILEFTDGFYVNVSEKHC</sequence>
<comment type="caution">
    <text evidence="5">The sequence shown here is derived from an EMBL/GenBank/DDBJ whole genome shotgun (WGS) entry which is preliminary data.</text>
</comment>
<evidence type="ECO:0008006" key="7">
    <source>
        <dbReference type="Google" id="ProtNLM"/>
    </source>
</evidence>
<dbReference type="PANTHER" id="PTHR24286">
    <property type="entry name" value="CYTOCHROME P450 26"/>
    <property type="match status" value="1"/>
</dbReference>
<proteinExistence type="inferred from homology"/>
<dbReference type="PANTHER" id="PTHR24286:SF90">
    <property type="entry name" value="CYTOCHROME P450"/>
    <property type="match status" value="1"/>
</dbReference>
<dbReference type="GO" id="GO:0020037">
    <property type="term" value="F:heme binding"/>
    <property type="evidence" value="ECO:0007669"/>
    <property type="project" value="InterPro"/>
</dbReference>